<keyword evidence="2" id="KW-1133">Transmembrane helix</keyword>
<dbReference type="Gene3D" id="2.30.30.40">
    <property type="entry name" value="SH3 Domains"/>
    <property type="match status" value="1"/>
</dbReference>
<accession>A0A498D790</accession>
<evidence type="ECO:0000256" key="1">
    <source>
        <dbReference type="SAM" id="MobiDB-lite"/>
    </source>
</evidence>
<evidence type="ECO:0000313" key="5">
    <source>
        <dbReference type="Proteomes" id="UP000270219"/>
    </source>
</evidence>
<dbReference type="EMBL" id="RCHR01000002">
    <property type="protein sequence ID" value="RLL46545.1"/>
    <property type="molecule type" value="Genomic_DNA"/>
</dbReference>
<protein>
    <submittedName>
        <fullName evidence="4">SH3 domain-containing protein</fullName>
    </submittedName>
</protein>
<sequence>MTMNNHKGIIVILMTILIAGFIAFVIIMQHKFMNPDFAAADASTEVNSEQSPSDSNNKEAEQKEKDEAEPNNETANAKEEAEDASGEDLPTTMYVTASILNVRGGPGTDTEIIGGVTLNQEVEVEDINDPDGWVKIKTDEFTGYVNIKYLSDEQQ</sequence>
<evidence type="ECO:0000313" key="4">
    <source>
        <dbReference type="EMBL" id="RLL46545.1"/>
    </source>
</evidence>
<feature type="region of interest" description="Disordered" evidence="1">
    <location>
        <begin position="43"/>
        <end position="90"/>
    </location>
</feature>
<gene>
    <name evidence="4" type="ORF">D8M04_04880</name>
</gene>
<organism evidence="4 5">
    <name type="scientific">Oceanobacillus piezotolerans</name>
    <dbReference type="NCBI Taxonomy" id="2448030"/>
    <lineage>
        <taxon>Bacteria</taxon>
        <taxon>Bacillati</taxon>
        <taxon>Bacillota</taxon>
        <taxon>Bacilli</taxon>
        <taxon>Bacillales</taxon>
        <taxon>Bacillaceae</taxon>
        <taxon>Oceanobacillus</taxon>
    </lineage>
</organism>
<feature type="compositionally biased region" description="Polar residues" evidence="1">
    <location>
        <begin position="44"/>
        <end position="55"/>
    </location>
</feature>
<comment type="caution">
    <text evidence="4">The sequence shown here is derived from an EMBL/GenBank/DDBJ whole genome shotgun (WGS) entry which is preliminary data.</text>
</comment>
<keyword evidence="2" id="KW-0472">Membrane</keyword>
<dbReference type="InterPro" id="IPR003646">
    <property type="entry name" value="SH3-like_bac-type"/>
</dbReference>
<dbReference type="SMART" id="SM00287">
    <property type="entry name" value="SH3b"/>
    <property type="match status" value="1"/>
</dbReference>
<feature type="transmembrane region" description="Helical" evidence="2">
    <location>
        <begin position="6"/>
        <end position="27"/>
    </location>
</feature>
<dbReference type="AlphaFoldDB" id="A0A498D790"/>
<keyword evidence="5" id="KW-1185">Reference proteome</keyword>
<keyword evidence="2" id="KW-0812">Transmembrane</keyword>
<dbReference type="Proteomes" id="UP000270219">
    <property type="component" value="Unassembled WGS sequence"/>
</dbReference>
<reference evidence="4 5" key="1">
    <citation type="submission" date="2018-10" db="EMBL/GenBank/DDBJ databases">
        <title>Oceanobacillus sp. YLB-02 draft genome.</title>
        <authorList>
            <person name="Yu L."/>
        </authorList>
    </citation>
    <scope>NUCLEOTIDE SEQUENCE [LARGE SCALE GENOMIC DNA]</scope>
    <source>
        <strain evidence="4 5">YLB-02</strain>
    </source>
</reference>
<dbReference type="PROSITE" id="PS51781">
    <property type="entry name" value="SH3B"/>
    <property type="match status" value="1"/>
</dbReference>
<evidence type="ECO:0000259" key="3">
    <source>
        <dbReference type="PROSITE" id="PS51781"/>
    </source>
</evidence>
<feature type="compositionally biased region" description="Basic and acidic residues" evidence="1">
    <location>
        <begin position="56"/>
        <end position="68"/>
    </location>
</feature>
<feature type="domain" description="SH3b" evidence="3">
    <location>
        <begin position="90"/>
        <end position="154"/>
    </location>
</feature>
<proteinExistence type="predicted"/>
<evidence type="ECO:0000256" key="2">
    <source>
        <dbReference type="SAM" id="Phobius"/>
    </source>
</evidence>
<name>A0A498D790_9BACI</name>
<dbReference type="Pfam" id="PF08239">
    <property type="entry name" value="SH3_3"/>
    <property type="match status" value="1"/>
</dbReference>